<reference evidence="4" key="1">
    <citation type="submission" date="2014-05" db="EMBL/GenBank/DDBJ databases">
        <title>The genome and life-stage specific transcriptomes of Globodera pallida elucidate key aspects of plant parasitism by a cyst nematode.</title>
        <authorList>
            <person name="Cotton J.A."/>
            <person name="Lilley C.J."/>
            <person name="Jones L.M."/>
            <person name="Kikuchi T."/>
            <person name="Reid A.J."/>
            <person name="Thorpe P."/>
            <person name="Tsai I.J."/>
            <person name="Beasley H."/>
            <person name="Blok V."/>
            <person name="Cock P.J.A."/>
            <person name="Van den Akker S.E."/>
            <person name="Holroyd N."/>
            <person name="Hunt M."/>
            <person name="Mantelin S."/>
            <person name="Naghra H."/>
            <person name="Pain A."/>
            <person name="Palomares-Rius J.E."/>
            <person name="Zarowiecki M."/>
            <person name="Berriman M."/>
            <person name="Jones J.T."/>
            <person name="Urwin P.E."/>
        </authorList>
    </citation>
    <scope>NUCLEOTIDE SEQUENCE [LARGE SCALE GENOMIC DNA]</scope>
    <source>
        <strain evidence="4">Lindley</strain>
    </source>
</reference>
<dbReference type="SMART" id="SM00093">
    <property type="entry name" value="SERPIN"/>
    <property type="match status" value="1"/>
</dbReference>
<proteinExistence type="inferred from homology"/>
<evidence type="ECO:0000259" key="3">
    <source>
        <dbReference type="SMART" id="SM00093"/>
    </source>
</evidence>
<organism evidence="4 5">
    <name type="scientific">Globodera pallida</name>
    <name type="common">Potato cyst nematode worm</name>
    <name type="synonym">Heterodera pallida</name>
    <dbReference type="NCBI Taxonomy" id="36090"/>
    <lineage>
        <taxon>Eukaryota</taxon>
        <taxon>Metazoa</taxon>
        <taxon>Ecdysozoa</taxon>
        <taxon>Nematoda</taxon>
        <taxon>Chromadorea</taxon>
        <taxon>Rhabditida</taxon>
        <taxon>Tylenchina</taxon>
        <taxon>Tylenchomorpha</taxon>
        <taxon>Tylenchoidea</taxon>
        <taxon>Heteroderidae</taxon>
        <taxon>Heteroderinae</taxon>
        <taxon>Globodera</taxon>
    </lineage>
</organism>
<name>A0A183BQV1_GLOPA</name>
<dbReference type="PANTHER" id="PTHR11461">
    <property type="entry name" value="SERINE PROTEASE INHIBITOR, SERPIN"/>
    <property type="match status" value="1"/>
</dbReference>
<dbReference type="InterPro" id="IPR036186">
    <property type="entry name" value="Serpin_sf"/>
</dbReference>
<comment type="similarity">
    <text evidence="1 2">Belongs to the serpin family.</text>
</comment>
<dbReference type="Gene3D" id="2.30.39.10">
    <property type="entry name" value="Alpha-1-antitrypsin, domain 1"/>
    <property type="match status" value="1"/>
</dbReference>
<dbReference type="AlphaFoldDB" id="A0A183BQV1"/>
<accession>A0A183BQV1</accession>
<dbReference type="WBParaSite" id="GPLIN_000298700">
    <property type="protein sequence ID" value="GPLIN_000298700"/>
    <property type="gene ID" value="GPLIN_000298700"/>
</dbReference>
<keyword evidence="4" id="KW-1185">Reference proteome</keyword>
<protein>
    <submittedName>
        <fullName evidence="5">SERPIN domain-containing protein</fullName>
    </submittedName>
</protein>
<evidence type="ECO:0000313" key="5">
    <source>
        <dbReference type="WBParaSite" id="GPLIN_000298700"/>
    </source>
</evidence>
<dbReference type="Gene3D" id="3.30.497.10">
    <property type="entry name" value="Antithrombin, subunit I, domain 2"/>
    <property type="match status" value="1"/>
</dbReference>
<dbReference type="InterPro" id="IPR000215">
    <property type="entry name" value="Serpin_fam"/>
</dbReference>
<reference evidence="5" key="2">
    <citation type="submission" date="2016-06" db="UniProtKB">
        <authorList>
            <consortium name="WormBaseParasite"/>
        </authorList>
    </citation>
    <scope>IDENTIFICATION</scope>
</reference>
<dbReference type="GO" id="GO:0004867">
    <property type="term" value="F:serine-type endopeptidase inhibitor activity"/>
    <property type="evidence" value="ECO:0007669"/>
    <property type="project" value="InterPro"/>
</dbReference>
<feature type="domain" description="Serpin" evidence="3">
    <location>
        <begin position="233"/>
        <end position="586"/>
    </location>
</feature>
<evidence type="ECO:0000256" key="2">
    <source>
        <dbReference type="RuleBase" id="RU000411"/>
    </source>
</evidence>
<evidence type="ECO:0000256" key="1">
    <source>
        <dbReference type="ARBA" id="ARBA00009500"/>
    </source>
</evidence>
<dbReference type="SUPFAM" id="SSF56574">
    <property type="entry name" value="Serpins"/>
    <property type="match status" value="1"/>
</dbReference>
<evidence type="ECO:0000313" key="4">
    <source>
        <dbReference type="Proteomes" id="UP000050741"/>
    </source>
</evidence>
<dbReference type="GO" id="GO:0005615">
    <property type="term" value="C:extracellular space"/>
    <property type="evidence" value="ECO:0007669"/>
    <property type="project" value="InterPro"/>
</dbReference>
<dbReference type="InterPro" id="IPR023796">
    <property type="entry name" value="Serpin_dom"/>
</dbReference>
<dbReference type="Pfam" id="PF00079">
    <property type="entry name" value="Serpin"/>
    <property type="match status" value="1"/>
</dbReference>
<sequence>MPTCGNEYYDYVHFYKNQPNKKPDDFRHERTLVLLDGCITGASHNCTANVTIQFAEPPKALSIGSCNEENKTVFESTIHLRESSGKLDIGGASTFTFPVEFKHRICVSWLQFAELRALPFFELITVTISGEFVHNLHINIKNIFSSCGTKSFSLPMMESFRGRVQEMRGLHLDLRGEAVQWRDPFGAYNFVQYNDLSWQPTDLKLINNYGKPNHELMYPHFALKSIGHANFSVDILKMFYHYNAVEIYSKNVILSPLSAAIALAMAYIGARGQTLVEIGKVLAGDSSGPSLRDNYGKFLQEIGPTQTDDNFNLKISTKLFLADSVKVLDEFKLAINAHFGEDNFESIDFRQQNEVANKINAFFDKALPGGKSIESIGPQSLNPTNTKLVLVSAINFQAKWLQPFMPQYTEKKTFVSINNQKHEIDMMRQIGEFMHMEEEEFELLGVPYVDEKAHLVILLPKGHFFGSEIGLNTFNGAKLMDFVEKSAMKELEVILPKFKIESFHHNLEETLLLLGIKRAFLPSKADFSGINYNNLSYTLYINKVIQKAHISVPEIGNKVAKTVKENIDTIGNATGLSVEMLHGLTPLTAPAEGVIVFVDWDRTYGVNGKRLPIEKRCCNTKPREKLCDDPFCNCLKKVGKDSGDILCLGVVSSYCITMNLAGDKDHLILNGLRSKP</sequence>
<dbReference type="InterPro" id="IPR042185">
    <property type="entry name" value="Serpin_sf_2"/>
</dbReference>
<dbReference type="InterPro" id="IPR042178">
    <property type="entry name" value="Serpin_sf_1"/>
</dbReference>
<dbReference type="CDD" id="cd00172">
    <property type="entry name" value="serpin"/>
    <property type="match status" value="1"/>
</dbReference>
<dbReference type="Proteomes" id="UP000050741">
    <property type="component" value="Unassembled WGS sequence"/>
</dbReference>
<dbReference type="PANTHER" id="PTHR11461:SF211">
    <property type="entry name" value="GH10112P-RELATED"/>
    <property type="match status" value="1"/>
</dbReference>